<dbReference type="Pfam" id="PF00226">
    <property type="entry name" value="DnaJ"/>
    <property type="match status" value="1"/>
</dbReference>
<reference evidence="3 4" key="1">
    <citation type="journal article" date="2017" name="Mycologia">
        <title>Bifiguratus adelaidae, gen. et sp. nov., a new member of Mucoromycotina in endophytic and soil-dwelling habitats.</title>
        <authorList>
            <person name="Torres-Cruz T.J."/>
            <person name="Billingsley Tobias T.L."/>
            <person name="Almatruk M."/>
            <person name="Hesse C."/>
            <person name="Kuske C.R."/>
            <person name="Desiro A."/>
            <person name="Benucci G.M."/>
            <person name="Bonito G."/>
            <person name="Stajich J.E."/>
            <person name="Dunlap C."/>
            <person name="Arnold A.E."/>
            <person name="Porras-Alfaro A."/>
        </authorList>
    </citation>
    <scope>NUCLEOTIDE SEQUENCE [LARGE SCALE GENOMIC DNA]</scope>
    <source>
        <strain evidence="3 4">AZ0501</strain>
    </source>
</reference>
<dbReference type="PANTHER" id="PTHR44924:SF1">
    <property type="entry name" value="DNAJ SUBFAMILY A MEMBER 2"/>
    <property type="match status" value="1"/>
</dbReference>
<feature type="compositionally biased region" description="Basic and acidic residues" evidence="1">
    <location>
        <begin position="207"/>
        <end position="224"/>
    </location>
</feature>
<dbReference type="SMART" id="SM00271">
    <property type="entry name" value="DnaJ"/>
    <property type="match status" value="1"/>
</dbReference>
<dbReference type="OrthoDB" id="552049at2759"/>
<sequence>MDDIIEARDPEHIQTTCKECSKRIEFKPPSLTPYSTHKVKCWSCKKISDVKLDGTGKFAKANSDKKTGYGGKKGTDENPASTEYYEILGVAPTATADEIKKAYRKLAVKYHPDKNIHNPDAENQFKRISEAYQVLADPTLRKHYNEYGMENGLKPDGGFVDPEEFFRQSFGGDRFQEYIGEISIGKDMKDALDANEEGDADLTPEQKQQREAAKAAAEEKRQEIRDERVETLTKKLKDKLDKYMLDPEAFTFMIQTEAEDLKIESYGVELLHAIGFTYSLKAKQYLGKSEIFGLGGMFHSVREKSYIFSETVGTLRSAMDLQNSFNELQKAEENGTLTPEQRAKLEEAAAQKGLKAIWRGSKLEVEGVLRDVCDKVLGDSTVSKEVCRKRAMGLKVIGAIFEKVKPSEDQTEFTPPFPETAKPYDAKPSQSTRENQPPKPSGAKTSSPPPSSAQNAPQPQPTPT</sequence>
<dbReference type="InterPro" id="IPR026894">
    <property type="entry name" value="DnaJ_X"/>
</dbReference>
<evidence type="ECO:0000313" key="4">
    <source>
        <dbReference type="Proteomes" id="UP000242875"/>
    </source>
</evidence>
<dbReference type="InterPro" id="IPR018253">
    <property type="entry name" value="DnaJ_domain_CS"/>
</dbReference>
<dbReference type="CDD" id="cd06257">
    <property type="entry name" value="DnaJ"/>
    <property type="match status" value="1"/>
</dbReference>
<evidence type="ECO:0000259" key="2">
    <source>
        <dbReference type="PROSITE" id="PS50076"/>
    </source>
</evidence>
<evidence type="ECO:0000313" key="3">
    <source>
        <dbReference type="EMBL" id="OZJ06248.1"/>
    </source>
</evidence>
<dbReference type="PROSITE" id="PS00636">
    <property type="entry name" value="DNAJ_1"/>
    <property type="match status" value="1"/>
</dbReference>
<keyword evidence="4" id="KW-1185">Reference proteome</keyword>
<dbReference type="EMBL" id="MVBO01000005">
    <property type="protein sequence ID" value="OZJ06248.1"/>
    <property type="molecule type" value="Genomic_DNA"/>
</dbReference>
<comment type="caution">
    <text evidence="3">The sequence shown here is derived from an EMBL/GenBank/DDBJ whole genome shotgun (WGS) entry which is preliminary data.</text>
</comment>
<dbReference type="PRINTS" id="PR00625">
    <property type="entry name" value="JDOMAIN"/>
</dbReference>
<name>A0A261Y6P3_9FUNG</name>
<feature type="domain" description="J" evidence="2">
    <location>
        <begin position="83"/>
        <end position="148"/>
    </location>
</feature>
<protein>
    <recommendedName>
        <fullName evidence="2">J domain-containing protein</fullName>
    </recommendedName>
</protein>
<proteinExistence type="predicted"/>
<dbReference type="SUPFAM" id="SSF46565">
    <property type="entry name" value="Chaperone J-domain"/>
    <property type="match status" value="1"/>
</dbReference>
<dbReference type="Gene3D" id="1.10.287.110">
    <property type="entry name" value="DnaJ domain"/>
    <property type="match status" value="1"/>
</dbReference>
<dbReference type="InterPro" id="IPR036869">
    <property type="entry name" value="J_dom_sf"/>
</dbReference>
<gene>
    <name evidence="3" type="ORF">BZG36_00841</name>
</gene>
<evidence type="ECO:0000256" key="1">
    <source>
        <dbReference type="SAM" id="MobiDB-lite"/>
    </source>
</evidence>
<dbReference type="PANTHER" id="PTHR44924">
    <property type="entry name" value="DNAJ SUBFAMILY A MEMBER 2"/>
    <property type="match status" value="1"/>
</dbReference>
<feature type="region of interest" description="Disordered" evidence="1">
    <location>
        <begin position="406"/>
        <end position="464"/>
    </location>
</feature>
<dbReference type="Pfam" id="PF14308">
    <property type="entry name" value="DnaJ-X"/>
    <property type="match status" value="1"/>
</dbReference>
<dbReference type="AlphaFoldDB" id="A0A261Y6P3"/>
<accession>A0A261Y6P3</accession>
<dbReference type="Proteomes" id="UP000242875">
    <property type="component" value="Unassembled WGS sequence"/>
</dbReference>
<organism evidence="3 4">
    <name type="scientific">Bifiguratus adelaidae</name>
    <dbReference type="NCBI Taxonomy" id="1938954"/>
    <lineage>
        <taxon>Eukaryota</taxon>
        <taxon>Fungi</taxon>
        <taxon>Fungi incertae sedis</taxon>
        <taxon>Mucoromycota</taxon>
        <taxon>Mucoromycotina</taxon>
        <taxon>Endogonomycetes</taxon>
        <taxon>Endogonales</taxon>
        <taxon>Endogonales incertae sedis</taxon>
        <taxon>Bifiguratus</taxon>
    </lineage>
</organism>
<dbReference type="InterPro" id="IPR001623">
    <property type="entry name" value="DnaJ_domain"/>
</dbReference>
<dbReference type="PROSITE" id="PS50076">
    <property type="entry name" value="DNAJ_2"/>
    <property type="match status" value="1"/>
</dbReference>
<feature type="region of interest" description="Disordered" evidence="1">
    <location>
        <begin position="197"/>
        <end position="224"/>
    </location>
</feature>